<evidence type="ECO:0000313" key="2">
    <source>
        <dbReference type="EMBL" id="KAF8773934.1"/>
    </source>
</evidence>
<accession>A0A8T0EKH0</accession>
<keyword evidence="2" id="KW-0808">Transferase</keyword>
<comment type="caution">
    <text evidence="2">The sequence shown here is derived from an EMBL/GenBank/DDBJ whole genome shotgun (WGS) entry which is preliminary data.</text>
</comment>
<dbReference type="EMBL" id="JABXBU010002227">
    <property type="protein sequence ID" value="KAF8773934.1"/>
    <property type="molecule type" value="Genomic_DNA"/>
</dbReference>
<evidence type="ECO:0000313" key="3">
    <source>
        <dbReference type="Proteomes" id="UP000807504"/>
    </source>
</evidence>
<evidence type="ECO:0000259" key="1">
    <source>
        <dbReference type="Pfam" id="PF08241"/>
    </source>
</evidence>
<sequence length="160" mass="17980">MNATLEILEIGVGGGPTLSLYPANTNLTVLEPNQSMVKYFEEARQKNPHINYKKIVIAMAEDMHQIDDDSFDVVVGIYVLCSVQSVRSALKEVKRVLKSFPSYTEDTTFSSEYNNDSLVGIFIGDALSMANFKRMLNFPGFSTRLTSFSTDRTLFTEQRT</sequence>
<dbReference type="InterPro" id="IPR029063">
    <property type="entry name" value="SAM-dependent_MTases_sf"/>
</dbReference>
<keyword evidence="3" id="KW-1185">Reference proteome</keyword>
<dbReference type="Pfam" id="PF08241">
    <property type="entry name" value="Methyltransf_11"/>
    <property type="match status" value="1"/>
</dbReference>
<dbReference type="GO" id="GO:0008757">
    <property type="term" value="F:S-adenosylmethionine-dependent methyltransferase activity"/>
    <property type="evidence" value="ECO:0007669"/>
    <property type="project" value="InterPro"/>
</dbReference>
<protein>
    <submittedName>
        <fullName evidence="2">Methyltransferase-like protein 7B like protein</fullName>
    </submittedName>
</protein>
<dbReference type="Gene3D" id="3.40.50.150">
    <property type="entry name" value="Vaccinia Virus protein VP39"/>
    <property type="match status" value="1"/>
</dbReference>
<proteinExistence type="predicted"/>
<dbReference type="InterPro" id="IPR013216">
    <property type="entry name" value="Methyltransf_11"/>
</dbReference>
<dbReference type="GO" id="GO:0032259">
    <property type="term" value="P:methylation"/>
    <property type="evidence" value="ECO:0007669"/>
    <property type="project" value="UniProtKB-KW"/>
</dbReference>
<dbReference type="InterPro" id="IPR052356">
    <property type="entry name" value="Thiol_S-MT"/>
</dbReference>
<reference evidence="2" key="1">
    <citation type="journal article" date="2020" name="bioRxiv">
        <title>Chromosome-level reference genome of the European wasp spider Argiope bruennichi: a resource for studies on range expansion and evolutionary adaptation.</title>
        <authorList>
            <person name="Sheffer M.M."/>
            <person name="Hoppe A."/>
            <person name="Krehenwinkel H."/>
            <person name="Uhl G."/>
            <person name="Kuss A.W."/>
            <person name="Jensen L."/>
            <person name="Jensen C."/>
            <person name="Gillespie R.G."/>
            <person name="Hoff K.J."/>
            <person name="Prost S."/>
        </authorList>
    </citation>
    <scope>NUCLEOTIDE SEQUENCE</scope>
</reference>
<name>A0A8T0EKH0_ARGBR</name>
<dbReference type="CDD" id="cd02440">
    <property type="entry name" value="AdoMet_MTases"/>
    <property type="match status" value="1"/>
</dbReference>
<feature type="domain" description="Methyltransferase type 11" evidence="1">
    <location>
        <begin position="8"/>
        <end position="99"/>
    </location>
</feature>
<dbReference type="SUPFAM" id="SSF53335">
    <property type="entry name" value="S-adenosyl-L-methionine-dependent methyltransferases"/>
    <property type="match status" value="1"/>
</dbReference>
<dbReference type="PANTHER" id="PTHR45036:SF1">
    <property type="entry name" value="METHYLTRANSFERASE LIKE 7A"/>
    <property type="match status" value="1"/>
</dbReference>
<gene>
    <name evidence="2" type="ORF">HNY73_016540</name>
</gene>
<organism evidence="2 3">
    <name type="scientific">Argiope bruennichi</name>
    <name type="common">Wasp spider</name>
    <name type="synonym">Aranea bruennichi</name>
    <dbReference type="NCBI Taxonomy" id="94029"/>
    <lineage>
        <taxon>Eukaryota</taxon>
        <taxon>Metazoa</taxon>
        <taxon>Ecdysozoa</taxon>
        <taxon>Arthropoda</taxon>
        <taxon>Chelicerata</taxon>
        <taxon>Arachnida</taxon>
        <taxon>Araneae</taxon>
        <taxon>Araneomorphae</taxon>
        <taxon>Entelegynae</taxon>
        <taxon>Araneoidea</taxon>
        <taxon>Araneidae</taxon>
        <taxon>Argiope</taxon>
    </lineage>
</organism>
<dbReference type="Proteomes" id="UP000807504">
    <property type="component" value="Unassembled WGS sequence"/>
</dbReference>
<dbReference type="PANTHER" id="PTHR45036">
    <property type="entry name" value="METHYLTRANSFERASE LIKE 7B"/>
    <property type="match status" value="1"/>
</dbReference>
<reference evidence="2" key="2">
    <citation type="submission" date="2020-06" db="EMBL/GenBank/DDBJ databases">
        <authorList>
            <person name="Sheffer M."/>
        </authorList>
    </citation>
    <scope>NUCLEOTIDE SEQUENCE</scope>
</reference>
<keyword evidence="2" id="KW-0489">Methyltransferase</keyword>
<dbReference type="AlphaFoldDB" id="A0A8T0EKH0"/>